<dbReference type="PANTHER" id="PTHR45721">
    <property type="entry name" value="LAMIN DM0-RELATED"/>
    <property type="match status" value="1"/>
</dbReference>
<dbReference type="GO" id="GO:0090435">
    <property type="term" value="P:protein localization to nuclear envelope"/>
    <property type="evidence" value="ECO:0007669"/>
    <property type="project" value="TreeGrafter"/>
</dbReference>
<dbReference type="AlphaFoldDB" id="A0A9P1NB67"/>
<dbReference type="Pfam" id="PF00932">
    <property type="entry name" value="LTD"/>
    <property type="match status" value="1"/>
</dbReference>
<comment type="caution">
    <text evidence="6">The sequence shown here is derived from an EMBL/GenBank/DDBJ whole genome shotgun (WGS) entry which is preliminary data.</text>
</comment>
<dbReference type="InterPro" id="IPR036415">
    <property type="entry name" value="Lamin_tail_dom_sf"/>
</dbReference>
<dbReference type="GO" id="GO:0006998">
    <property type="term" value="P:nuclear envelope organization"/>
    <property type="evidence" value="ECO:0007669"/>
    <property type="project" value="TreeGrafter"/>
</dbReference>
<name>A0A9P1NB67_9PELO</name>
<dbReference type="GO" id="GO:0051664">
    <property type="term" value="P:nuclear pore localization"/>
    <property type="evidence" value="ECO:0007669"/>
    <property type="project" value="TreeGrafter"/>
</dbReference>
<organism evidence="6 7">
    <name type="scientific">Caenorhabditis angaria</name>
    <dbReference type="NCBI Taxonomy" id="860376"/>
    <lineage>
        <taxon>Eukaryota</taxon>
        <taxon>Metazoa</taxon>
        <taxon>Ecdysozoa</taxon>
        <taxon>Nematoda</taxon>
        <taxon>Chromadorea</taxon>
        <taxon>Rhabditida</taxon>
        <taxon>Rhabditina</taxon>
        <taxon>Rhabditomorpha</taxon>
        <taxon>Rhabditoidea</taxon>
        <taxon>Rhabditidae</taxon>
        <taxon>Peloderinae</taxon>
        <taxon>Caenorhabditis</taxon>
    </lineage>
</organism>
<keyword evidence="2 3" id="KW-0175">Coiled coil</keyword>
<dbReference type="PANTHER" id="PTHR45721:SF14">
    <property type="entry name" value="INTERMEDIATE FILAMENT PROTEIN IFD-1"/>
    <property type="match status" value="1"/>
</dbReference>
<dbReference type="GO" id="GO:0031507">
    <property type="term" value="P:heterochromatin formation"/>
    <property type="evidence" value="ECO:0007669"/>
    <property type="project" value="TreeGrafter"/>
</dbReference>
<dbReference type="PROSITE" id="PS51841">
    <property type="entry name" value="LTD"/>
    <property type="match status" value="1"/>
</dbReference>
<dbReference type="GO" id="GO:0007097">
    <property type="term" value="P:nuclear migration"/>
    <property type="evidence" value="ECO:0007669"/>
    <property type="project" value="TreeGrafter"/>
</dbReference>
<evidence type="ECO:0000256" key="3">
    <source>
        <dbReference type="SAM" id="Coils"/>
    </source>
</evidence>
<evidence type="ECO:0000259" key="4">
    <source>
        <dbReference type="PROSITE" id="PS51841"/>
    </source>
</evidence>
<dbReference type="Pfam" id="PF00038">
    <property type="entry name" value="Filament"/>
    <property type="match status" value="1"/>
</dbReference>
<gene>
    <name evidence="6" type="ORF">CAMP_LOCUS17659</name>
</gene>
<dbReference type="InterPro" id="IPR001322">
    <property type="entry name" value="Lamin_tail_dom"/>
</dbReference>
<keyword evidence="7" id="KW-1185">Reference proteome</keyword>
<evidence type="ECO:0000259" key="5">
    <source>
        <dbReference type="PROSITE" id="PS51842"/>
    </source>
</evidence>
<feature type="coiled-coil region" evidence="3">
    <location>
        <begin position="351"/>
        <end position="385"/>
    </location>
</feature>
<dbReference type="EMBL" id="CANHGI010000006">
    <property type="protein sequence ID" value="CAI5455022.1"/>
    <property type="molecule type" value="Genomic_DNA"/>
</dbReference>
<dbReference type="GO" id="GO:0005200">
    <property type="term" value="F:structural constituent of cytoskeleton"/>
    <property type="evidence" value="ECO:0007669"/>
    <property type="project" value="TreeGrafter"/>
</dbReference>
<dbReference type="GO" id="GO:0005652">
    <property type="term" value="C:nuclear lamina"/>
    <property type="evidence" value="ECO:0007669"/>
    <property type="project" value="TreeGrafter"/>
</dbReference>
<feature type="domain" description="LTD" evidence="4">
    <location>
        <begin position="432"/>
        <end position="554"/>
    </location>
</feature>
<dbReference type="OrthoDB" id="2441647at2759"/>
<keyword evidence="1" id="KW-0403">Intermediate filament</keyword>
<dbReference type="GO" id="GO:0005882">
    <property type="term" value="C:intermediate filament"/>
    <property type="evidence" value="ECO:0007669"/>
    <property type="project" value="UniProtKB-KW"/>
</dbReference>
<dbReference type="SUPFAM" id="SSF64593">
    <property type="entry name" value="Intermediate filament protein, coiled coil region"/>
    <property type="match status" value="1"/>
</dbReference>
<dbReference type="Gene3D" id="2.60.40.1260">
    <property type="entry name" value="Lamin Tail domain"/>
    <property type="match status" value="1"/>
</dbReference>
<evidence type="ECO:0000256" key="2">
    <source>
        <dbReference type="ARBA" id="ARBA00023054"/>
    </source>
</evidence>
<evidence type="ECO:0000313" key="6">
    <source>
        <dbReference type="EMBL" id="CAI5455022.1"/>
    </source>
</evidence>
<proteinExistence type="predicted"/>
<feature type="coiled-coil region" evidence="3">
    <location>
        <begin position="291"/>
        <end position="318"/>
    </location>
</feature>
<dbReference type="Gene3D" id="1.20.5.170">
    <property type="match status" value="1"/>
</dbReference>
<sequence length="554" mass="63968">MNSSLRSNPAFQRLLEQNKSGLPTGALSSYAQQCANMIRDNRDQEKRAIADLNNRLARYIEKAQNRILRSDIDLFGKAAQLHGAKVSVYYESERKSLGTLSLEQKTKIQSAEQTIRKLTPEIASIQRSLQDIKTGRGHSKKDRHDQMKKLSNLEAENAYIKRLITDSENDKMVVNNENSVIKSEIRKIQALRDKQRSEGANINKNMSDQIRRVNELITSNEIQIREEIANARRNTTENNSVYFHNELQSALRDVREQFDKDSRIHRNEWESWYQQKIITIKKNSENFTQGQSNAREEIIRIRNQYNDLKKKIIDIESENVKLSKVIEEIHFQSAEAERLFESSLTEREAANQKMRDECTRLSLQLDKLCDNHTNLQQEIAHYKKLIESAEYHTSSSNVLIESSVPVVRLTSYHSHGEALNINRTEPIYSPSYSSNQAETYKSHHKGHVKIRKVERDGTAVVIENTNGVVSQDMANWKLMQYENGSLNSCYIFPIPTFIQPLSTITVTTSKSTNLLNEYVAYSVASFELTRNSKLVLCNELDEEVSWMSHYSYNH</sequence>
<evidence type="ECO:0000313" key="7">
    <source>
        <dbReference type="Proteomes" id="UP001152747"/>
    </source>
</evidence>
<dbReference type="SUPFAM" id="SSF74853">
    <property type="entry name" value="Lamin A/C globular tail domain"/>
    <property type="match status" value="1"/>
</dbReference>
<accession>A0A9P1NB67</accession>
<dbReference type="InterPro" id="IPR039008">
    <property type="entry name" value="IF_rod_dom"/>
</dbReference>
<feature type="coiled-coil region" evidence="3">
    <location>
        <begin position="35"/>
        <end position="62"/>
    </location>
</feature>
<protein>
    <submittedName>
        <fullName evidence="6">Uncharacterized protein</fullName>
    </submittedName>
</protein>
<dbReference type="Gene3D" id="1.20.5.500">
    <property type="entry name" value="Single helix bin"/>
    <property type="match status" value="1"/>
</dbReference>
<reference evidence="6" key="1">
    <citation type="submission" date="2022-11" db="EMBL/GenBank/DDBJ databases">
        <authorList>
            <person name="Kikuchi T."/>
        </authorList>
    </citation>
    <scope>NUCLEOTIDE SEQUENCE</scope>
    <source>
        <strain evidence="6">PS1010</strain>
    </source>
</reference>
<dbReference type="PROSITE" id="PS51842">
    <property type="entry name" value="IF_ROD_2"/>
    <property type="match status" value="1"/>
</dbReference>
<feature type="domain" description="IF rod" evidence="5">
    <location>
        <begin position="45"/>
        <end position="393"/>
    </location>
</feature>
<dbReference type="Proteomes" id="UP001152747">
    <property type="component" value="Unassembled WGS sequence"/>
</dbReference>
<evidence type="ECO:0000256" key="1">
    <source>
        <dbReference type="ARBA" id="ARBA00022754"/>
    </source>
</evidence>